<feature type="domain" description="Protein FecR C-terminal" evidence="3">
    <location>
        <begin position="326"/>
        <end position="392"/>
    </location>
</feature>
<dbReference type="AlphaFoldDB" id="A0A2P8HER2"/>
<protein>
    <submittedName>
        <fullName evidence="4">FecR family protein</fullName>
    </submittedName>
</protein>
<evidence type="ECO:0000313" key="4">
    <source>
        <dbReference type="EMBL" id="PSL44708.1"/>
    </source>
</evidence>
<proteinExistence type="predicted"/>
<reference evidence="4 5" key="1">
    <citation type="submission" date="2018-03" db="EMBL/GenBank/DDBJ databases">
        <title>Genomic Encyclopedia of Archaeal and Bacterial Type Strains, Phase II (KMG-II): from individual species to whole genera.</title>
        <authorList>
            <person name="Goeker M."/>
        </authorList>
    </citation>
    <scope>NUCLEOTIDE SEQUENCE [LARGE SCALE GENOMIC DNA]</scope>
    <source>
        <strain evidence="4 5">DSM 24859</strain>
    </source>
</reference>
<dbReference type="Gene3D" id="3.55.50.30">
    <property type="match status" value="1"/>
</dbReference>
<name>A0A2P8HER2_CHINA</name>
<dbReference type="Pfam" id="PF16344">
    <property type="entry name" value="FecR_C"/>
    <property type="match status" value="1"/>
</dbReference>
<keyword evidence="1" id="KW-1133">Transmembrane helix</keyword>
<dbReference type="FunFam" id="2.60.120.1440:FF:000001">
    <property type="entry name" value="Putative anti-sigma factor"/>
    <property type="match status" value="1"/>
</dbReference>
<evidence type="ECO:0000259" key="2">
    <source>
        <dbReference type="Pfam" id="PF04773"/>
    </source>
</evidence>
<dbReference type="RefSeq" id="WP_106530150.1">
    <property type="nucleotide sequence ID" value="NZ_PYAW01000005.1"/>
</dbReference>
<keyword evidence="1" id="KW-0812">Transmembrane</keyword>
<evidence type="ECO:0000313" key="5">
    <source>
        <dbReference type="Proteomes" id="UP000240971"/>
    </source>
</evidence>
<dbReference type="Gene3D" id="2.60.120.1440">
    <property type="match status" value="1"/>
</dbReference>
<evidence type="ECO:0000259" key="3">
    <source>
        <dbReference type="Pfam" id="PF16344"/>
    </source>
</evidence>
<dbReference type="PANTHER" id="PTHR30273:SF2">
    <property type="entry name" value="PROTEIN FECR"/>
    <property type="match status" value="1"/>
</dbReference>
<organism evidence="4 5">
    <name type="scientific">Chitinophaga niastensis</name>
    <dbReference type="NCBI Taxonomy" id="536980"/>
    <lineage>
        <taxon>Bacteria</taxon>
        <taxon>Pseudomonadati</taxon>
        <taxon>Bacteroidota</taxon>
        <taxon>Chitinophagia</taxon>
        <taxon>Chitinophagales</taxon>
        <taxon>Chitinophagaceae</taxon>
        <taxon>Chitinophaga</taxon>
    </lineage>
</organism>
<dbReference type="Proteomes" id="UP000240971">
    <property type="component" value="Unassembled WGS sequence"/>
</dbReference>
<dbReference type="EMBL" id="PYAW01000005">
    <property type="protein sequence ID" value="PSL44708.1"/>
    <property type="molecule type" value="Genomic_DNA"/>
</dbReference>
<keyword evidence="5" id="KW-1185">Reference proteome</keyword>
<dbReference type="InterPro" id="IPR032508">
    <property type="entry name" value="FecR_C"/>
</dbReference>
<gene>
    <name evidence="4" type="ORF">CLV51_10580</name>
</gene>
<accession>A0A2P8HER2</accession>
<comment type="caution">
    <text evidence="4">The sequence shown here is derived from an EMBL/GenBank/DDBJ whole genome shotgun (WGS) entry which is preliminary data.</text>
</comment>
<dbReference type="InterPro" id="IPR006860">
    <property type="entry name" value="FecR"/>
</dbReference>
<sequence>MQHNRLKYLFQKTVNGSTTENERQELFVLLTDPDARQLYDDLFDQLPAQIEVQEDMFSDQQAAALLDRINKENRTQSPDVNPIVFRLKPALLWAAACLALLLSLLSYRFFAGQVTDKGKIAQTMPPPVQSSANVMLTLSDGKQLVLDSTGTGHTIEQKGARAVNSGKETLTYTGNADGIGPAEMVFNTLTIPRGRHYKLVLPDGSKVWLNAASSIHYPTHFPEGQRKVELTGEAYFEVAKDASKPFAVIAGGQTISVLGTAFNVKAYTDEPYINTTLVEGSIKLDLQNGKDSRLLRPGEQATLENNLLQVKRIDIKEDISWMSDLFYFSNTDLQVVAHQLQRWYNIEVDFASLPPEKLYGQLPRSTPLPQLLRAMEKTTDLKFKLTNNRLTIEK</sequence>
<dbReference type="InterPro" id="IPR012373">
    <property type="entry name" value="Ferrdict_sens_TM"/>
</dbReference>
<keyword evidence="1" id="KW-0472">Membrane</keyword>
<feature type="transmembrane region" description="Helical" evidence="1">
    <location>
        <begin position="90"/>
        <end position="110"/>
    </location>
</feature>
<dbReference type="OrthoDB" id="704021at2"/>
<dbReference type="Pfam" id="PF04773">
    <property type="entry name" value="FecR"/>
    <property type="match status" value="1"/>
</dbReference>
<feature type="domain" description="FecR protein" evidence="2">
    <location>
        <begin position="190"/>
        <end position="283"/>
    </location>
</feature>
<evidence type="ECO:0000256" key="1">
    <source>
        <dbReference type="SAM" id="Phobius"/>
    </source>
</evidence>
<dbReference type="GO" id="GO:0016989">
    <property type="term" value="F:sigma factor antagonist activity"/>
    <property type="evidence" value="ECO:0007669"/>
    <property type="project" value="TreeGrafter"/>
</dbReference>
<dbReference type="PANTHER" id="PTHR30273">
    <property type="entry name" value="PERIPLASMIC SIGNAL SENSOR AND SIGMA FACTOR ACTIVATOR FECR-RELATED"/>
    <property type="match status" value="1"/>
</dbReference>